<evidence type="ECO:0000313" key="1">
    <source>
        <dbReference type="EMBL" id="KAK9508382.1"/>
    </source>
</evidence>
<dbReference type="EMBL" id="JAPXFL010000003">
    <property type="protein sequence ID" value="KAK9508382.1"/>
    <property type="molecule type" value="Genomic_DNA"/>
</dbReference>
<organism evidence="1 2">
    <name type="scientific">Rhynocoris fuscipes</name>
    <dbReference type="NCBI Taxonomy" id="488301"/>
    <lineage>
        <taxon>Eukaryota</taxon>
        <taxon>Metazoa</taxon>
        <taxon>Ecdysozoa</taxon>
        <taxon>Arthropoda</taxon>
        <taxon>Hexapoda</taxon>
        <taxon>Insecta</taxon>
        <taxon>Pterygota</taxon>
        <taxon>Neoptera</taxon>
        <taxon>Paraneoptera</taxon>
        <taxon>Hemiptera</taxon>
        <taxon>Heteroptera</taxon>
        <taxon>Panheteroptera</taxon>
        <taxon>Cimicomorpha</taxon>
        <taxon>Reduviidae</taxon>
        <taxon>Harpactorinae</taxon>
        <taxon>Harpactorini</taxon>
        <taxon>Rhynocoris</taxon>
    </lineage>
</organism>
<gene>
    <name evidence="1" type="ORF">O3M35_005958</name>
</gene>
<reference evidence="1 2" key="1">
    <citation type="submission" date="2022-12" db="EMBL/GenBank/DDBJ databases">
        <title>Chromosome-level genome assembly of true bugs.</title>
        <authorList>
            <person name="Ma L."/>
            <person name="Li H."/>
        </authorList>
    </citation>
    <scope>NUCLEOTIDE SEQUENCE [LARGE SCALE GENOMIC DNA]</scope>
    <source>
        <strain evidence="1">Lab_2022b</strain>
    </source>
</reference>
<dbReference type="AlphaFoldDB" id="A0AAW1DD70"/>
<name>A0AAW1DD70_9HEMI</name>
<keyword evidence="2" id="KW-1185">Reference proteome</keyword>
<dbReference type="Proteomes" id="UP001461498">
    <property type="component" value="Unassembled WGS sequence"/>
</dbReference>
<sequence>MLSCSSAVASSNNLDLYKPLISSAYISNNSSSKQLNYYELFIFGKDLNDDIEVRLTSIKAAYGDECNNYLDYNIKSKWSNGTIAVYYLNISDLLTNNLYICVKQVNRTSIYDDGTRVISTLPNEVIKWVHQGEQIIVQNHTKYIRKRRYVTLFYLFNNILIKNKMQLKKKLP</sequence>
<comment type="caution">
    <text evidence="1">The sequence shown here is derived from an EMBL/GenBank/DDBJ whole genome shotgun (WGS) entry which is preliminary data.</text>
</comment>
<protein>
    <submittedName>
        <fullName evidence="1">Uncharacterized protein</fullName>
    </submittedName>
</protein>
<proteinExistence type="predicted"/>
<accession>A0AAW1DD70</accession>
<evidence type="ECO:0000313" key="2">
    <source>
        <dbReference type="Proteomes" id="UP001461498"/>
    </source>
</evidence>